<dbReference type="InterPro" id="IPR001525">
    <property type="entry name" value="C5_MeTfrase"/>
</dbReference>
<gene>
    <name evidence="9" type="ORF">BK652_05505</name>
</gene>
<dbReference type="PROSITE" id="PS00095">
    <property type="entry name" value="C5_MTASE_2"/>
    <property type="match status" value="1"/>
</dbReference>
<dbReference type="GO" id="GO:0044027">
    <property type="term" value="P:negative regulation of gene expression via chromosomal CpG island methylation"/>
    <property type="evidence" value="ECO:0007669"/>
    <property type="project" value="TreeGrafter"/>
</dbReference>
<protein>
    <recommendedName>
        <fullName evidence="8">Cytosine-specific methyltransferase</fullName>
        <ecNumber evidence="8">2.1.1.37</ecNumber>
    </recommendedName>
</protein>
<dbReference type="GO" id="GO:0003677">
    <property type="term" value="F:DNA binding"/>
    <property type="evidence" value="ECO:0007669"/>
    <property type="project" value="TreeGrafter"/>
</dbReference>
<dbReference type="PRINTS" id="PR00105">
    <property type="entry name" value="C5METTRFRASE"/>
</dbReference>
<evidence type="ECO:0000256" key="6">
    <source>
        <dbReference type="PROSITE-ProRule" id="PRU01016"/>
    </source>
</evidence>
<organism evidence="9 10">
    <name type="scientific">Pseudomonas brassicacearum</name>
    <dbReference type="NCBI Taxonomy" id="930166"/>
    <lineage>
        <taxon>Bacteria</taxon>
        <taxon>Pseudomonadati</taxon>
        <taxon>Pseudomonadota</taxon>
        <taxon>Gammaproteobacteria</taxon>
        <taxon>Pseudomonadales</taxon>
        <taxon>Pseudomonadaceae</taxon>
        <taxon>Pseudomonas</taxon>
    </lineage>
</organism>
<dbReference type="GO" id="GO:0032259">
    <property type="term" value="P:methylation"/>
    <property type="evidence" value="ECO:0007669"/>
    <property type="project" value="UniProtKB-KW"/>
</dbReference>
<comment type="caution">
    <text evidence="9">The sequence shown here is derived from an EMBL/GenBank/DDBJ whole genome shotgun (WGS) entry which is preliminary data.</text>
</comment>
<evidence type="ECO:0000256" key="1">
    <source>
        <dbReference type="ARBA" id="ARBA00022603"/>
    </source>
</evidence>
<evidence type="ECO:0000313" key="9">
    <source>
        <dbReference type="EMBL" id="ROM86033.1"/>
    </source>
</evidence>
<evidence type="ECO:0000256" key="7">
    <source>
        <dbReference type="RuleBase" id="RU000416"/>
    </source>
</evidence>
<evidence type="ECO:0000256" key="8">
    <source>
        <dbReference type="RuleBase" id="RU000417"/>
    </source>
</evidence>
<evidence type="ECO:0000256" key="2">
    <source>
        <dbReference type="ARBA" id="ARBA00022679"/>
    </source>
</evidence>
<dbReference type="EMBL" id="MOBC01000003">
    <property type="protein sequence ID" value="ROM86033.1"/>
    <property type="molecule type" value="Genomic_DNA"/>
</dbReference>
<dbReference type="NCBIfam" id="TIGR00675">
    <property type="entry name" value="dcm"/>
    <property type="match status" value="1"/>
</dbReference>
<evidence type="ECO:0000256" key="4">
    <source>
        <dbReference type="ARBA" id="ARBA00022747"/>
    </source>
</evidence>
<comment type="catalytic activity">
    <reaction evidence="5 8">
        <text>a 2'-deoxycytidine in DNA + S-adenosyl-L-methionine = a 5-methyl-2'-deoxycytidine in DNA + S-adenosyl-L-homocysteine + H(+)</text>
        <dbReference type="Rhea" id="RHEA:13681"/>
        <dbReference type="Rhea" id="RHEA-COMP:11369"/>
        <dbReference type="Rhea" id="RHEA-COMP:11370"/>
        <dbReference type="ChEBI" id="CHEBI:15378"/>
        <dbReference type="ChEBI" id="CHEBI:57856"/>
        <dbReference type="ChEBI" id="CHEBI:59789"/>
        <dbReference type="ChEBI" id="CHEBI:85452"/>
        <dbReference type="ChEBI" id="CHEBI:85454"/>
        <dbReference type="EC" id="2.1.1.37"/>
    </reaction>
</comment>
<keyword evidence="1 6" id="KW-0489">Methyltransferase</keyword>
<dbReference type="PANTHER" id="PTHR10629">
    <property type="entry name" value="CYTOSINE-SPECIFIC METHYLTRANSFERASE"/>
    <property type="match status" value="1"/>
</dbReference>
<proteinExistence type="inferred from homology"/>
<dbReference type="InterPro" id="IPR050390">
    <property type="entry name" value="C5-Methyltransferase"/>
</dbReference>
<keyword evidence="3 6" id="KW-0949">S-adenosyl-L-methionine</keyword>
<dbReference type="RefSeq" id="WP_259697621.1">
    <property type="nucleotide sequence ID" value="NZ_MOBC01000003.1"/>
</dbReference>
<keyword evidence="2 6" id="KW-0808">Transferase</keyword>
<dbReference type="EC" id="2.1.1.37" evidence="8"/>
<evidence type="ECO:0000256" key="3">
    <source>
        <dbReference type="ARBA" id="ARBA00022691"/>
    </source>
</evidence>
<dbReference type="Pfam" id="PF00145">
    <property type="entry name" value="DNA_methylase"/>
    <property type="match status" value="1"/>
</dbReference>
<dbReference type="PROSITE" id="PS00094">
    <property type="entry name" value="C5_MTASE_1"/>
    <property type="match status" value="1"/>
</dbReference>
<dbReference type="SUPFAM" id="SSF53335">
    <property type="entry name" value="S-adenosyl-L-methionine-dependent methyltransferases"/>
    <property type="match status" value="1"/>
</dbReference>
<dbReference type="InterPro" id="IPR031303">
    <property type="entry name" value="C5_meth_CS"/>
</dbReference>
<dbReference type="GO" id="GO:0003886">
    <property type="term" value="F:DNA (cytosine-5-)-methyltransferase activity"/>
    <property type="evidence" value="ECO:0007669"/>
    <property type="project" value="UniProtKB-EC"/>
</dbReference>
<accession>A0A423GFQ8</accession>
<dbReference type="Gene3D" id="3.40.50.150">
    <property type="entry name" value="Vaccinia Virus protein VP39"/>
    <property type="match status" value="1"/>
</dbReference>
<dbReference type="InterPro" id="IPR029063">
    <property type="entry name" value="SAM-dependent_MTases_sf"/>
</dbReference>
<dbReference type="GO" id="GO:0009307">
    <property type="term" value="P:DNA restriction-modification system"/>
    <property type="evidence" value="ECO:0007669"/>
    <property type="project" value="UniProtKB-KW"/>
</dbReference>
<dbReference type="PANTHER" id="PTHR10629:SF52">
    <property type="entry name" value="DNA (CYTOSINE-5)-METHYLTRANSFERASE 1"/>
    <property type="match status" value="1"/>
</dbReference>
<name>A0A423GFQ8_9PSED</name>
<sequence>MNAMTTISKVVNKKWTAVDLFSGSGAVTAGLKQEGFEVVAAVDSDLIACETYSINHPEVKLISEDIKKINPADVHSILNGRALDLLVVCAPCQPFSSQNRKKAASDPRMDLIFECVKFVRVLNPAVIFFENVPGIVNAGLLELLSKRLKRIGYKLSNPLNVDAATLGVPQRRERCILVASKSDEIVKFFGVTLAAAEQKTVRDAIGFLPSLRSGETSQDPLHRARKHHAITLERLKYIPKDGGSRKSLPENLQLACHKNRDNDFPDVYGRMKWSGVAPTLTTGCTDLTRGRFVHPEDDRALTLREAALLQTFPKDYIFFGNSGQVARQIGNAVPVEMARRIASHLKELTVASISGVRT</sequence>
<evidence type="ECO:0000256" key="5">
    <source>
        <dbReference type="ARBA" id="ARBA00047422"/>
    </source>
</evidence>
<keyword evidence="4" id="KW-0680">Restriction system</keyword>
<feature type="active site" evidence="6">
    <location>
        <position position="92"/>
    </location>
</feature>
<dbReference type="AlphaFoldDB" id="A0A423GFQ8"/>
<reference evidence="9 10" key="1">
    <citation type="submission" date="2016-10" db="EMBL/GenBank/DDBJ databases">
        <title>Comparative genome analysis of multiple Pseudomonas spp. focuses on biocontrol and plant growth promoting traits.</title>
        <authorList>
            <person name="Tao X.-Y."/>
            <person name="Taylor C.G."/>
        </authorList>
    </citation>
    <scope>NUCLEOTIDE SEQUENCE [LARGE SCALE GENOMIC DNA]</scope>
    <source>
        <strain evidence="9 10">Wood3</strain>
    </source>
</reference>
<comment type="similarity">
    <text evidence="6 7">Belongs to the class I-like SAM-binding methyltransferase superfamily. C5-methyltransferase family.</text>
</comment>
<dbReference type="PROSITE" id="PS51679">
    <property type="entry name" value="SAM_MT_C5"/>
    <property type="match status" value="1"/>
</dbReference>
<dbReference type="Gene3D" id="3.90.120.10">
    <property type="entry name" value="DNA Methylase, subunit A, domain 2"/>
    <property type="match status" value="1"/>
</dbReference>
<dbReference type="Proteomes" id="UP000284049">
    <property type="component" value="Unassembled WGS sequence"/>
</dbReference>
<dbReference type="InterPro" id="IPR018117">
    <property type="entry name" value="C5_DNA_meth_AS"/>
</dbReference>
<evidence type="ECO:0000313" key="10">
    <source>
        <dbReference type="Proteomes" id="UP000284049"/>
    </source>
</evidence>